<gene>
    <name evidence="1" type="ORF">GR257_38650</name>
</gene>
<proteinExistence type="predicted"/>
<organism evidence="1 2">
    <name type="scientific">Rhizobium leguminosarum</name>
    <dbReference type="NCBI Taxonomy" id="384"/>
    <lineage>
        <taxon>Bacteria</taxon>
        <taxon>Pseudomonadati</taxon>
        <taxon>Pseudomonadota</taxon>
        <taxon>Alphaproteobacteria</taxon>
        <taxon>Hyphomicrobiales</taxon>
        <taxon>Rhizobiaceae</taxon>
        <taxon>Rhizobium/Agrobacterium group</taxon>
        <taxon>Rhizobium</taxon>
    </lineage>
</organism>
<dbReference type="Proteomes" id="UP000471705">
    <property type="component" value="Unassembled WGS sequence"/>
</dbReference>
<reference evidence="1 2" key="1">
    <citation type="submission" date="2019-12" db="EMBL/GenBank/DDBJ databases">
        <title>Rhizobium genotypes associated with high levels of biological nitrogen fixation by grain legumes in a temperate-maritime cropping system.</title>
        <authorList>
            <person name="Maluk M."/>
            <person name="Francesc Ferrando Molina F."/>
            <person name="Lopez Del Egido L."/>
            <person name="Lafos M."/>
            <person name="Langarica-Fuentes A."/>
            <person name="Gebre Yohannes G."/>
            <person name="Young M.W."/>
            <person name="Martin P."/>
            <person name="Gantlett R."/>
            <person name="Kenicer G."/>
            <person name="Hawes C."/>
            <person name="Begg G.S."/>
            <person name="Quilliam R.S."/>
            <person name="Squire G.R."/>
            <person name="Poole P.S."/>
            <person name="Young P.W."/>
            <person name="Iannetta P.M."/>
            <person name="James E.K."/>
        </authorList>
    </citation>
    <scope>NUCLEOTIDE SEQUENCE [LARGE SCALE GENOMIC DNA]</scope>
    <source>
        <strain evidence="1 2">JHI54</strain>
    </source>
</reference>
<dbReference type="AlphaFoldDB" id="A0A7K3VUT7"/>
<sequence length="106" mass="11612">MLWDAGDPIEEQSSEILKLILKHRKSLYTTRLGKNVTLSFVYTTEVAARTAVSERDISGVISQVSDVSPDELPANTFDAGLNWFIAFPSNSSTPIDVVGWGKAIRA</sequence>
<accession>A0A7K3VUT7</accession>
<comment type="caution">
    <text evidence="1">The sequence shown here is derived from an EMBL/GenBank/DDBJ whole genome shotgun (WGS) entry which is preliminary data.</text>
</comment>
<evidence type="ECO:0000313" key="2">
    <source>
        <dbReference type="Proteomes" id="UP000471705"/>
    </source>
</evidence>
<dbReference type="RefSeq" id="WP_164051097.1">
    <property type="nucleotide sequence ID" value="NZ_WUFV01000054.1"/>
</dbReference>
<evidence type="ECO:0000313" key="1">
    <source>
        <dbReference type="EMBL" id="NEK20664.1"/>
    </source>
</evidence>
<dbReference type="EMBL" id="WUFV01000054">
    <property type="protein sequence ID" value="NEK20664.1"/>
    <property type="molecule type" value="Genomic_DNA"/>
</dbReference>
<protein>
    <submittedName>
        <fullName evidence="1">Uncharacterized protein</fullName>
    </submittedName>
</protein>
<name>A0A7K3VUT7_RHILE</name>